<dbReference type="Proteomes" id="UP001148662">
    <property type="component" value="Unassembled WGS sequence"/>
</dbReference>
<evidence type="ECO:0000313" key="2">
    <source>
        <dbReference type="Proteomes" id="UP001148662"/>
    </source>
</evidence>
<gene>
    <name evidence="1" type="ORF">NM688_g2879</name>
</gene>
<keyword evidence="2" id="KW-1185">Reference proteome</keyword>
<reference evidence="1" key="1">
    <citation type="submission" date="2022-07" db="EMBL/GenBank/DDBJ databases">
        <title>Genome Sequence of Phlebia brevispora.</title>
        <authorList>
            <person name="Buettner E."/>
        </authorList>
    </citation>
    <scope>NUCLEOTIDE SEQUENCE</scope>
    <source>
        <strain evidence="1">MPL23</strain>
    </source>
</reference>
<name>A0ACC1T7R0_9APHY</name>
<dbReference type="EMBL" id="JANHOG010000388">
    <property type="protein sequence ID" value="KAJ3554884.1"/>
    <property type="molecule type" value="Genomic_DNA"/>
</dbReference>
<proteinExistence type="predicted"/>
<organism evidence="1 2">
    <name type="scientific">Phlebia brevispora</name>
    <dbReference type="NCBI Taxonomy" id="194682"/>
    <lineage>
        <taxon>Eukaryota</taxon>
        <taxon>Fungi</taxon>
        <taxon>Dikarya</taxon>
        <taxon>Basidiomycota</taxon>
        <taxon>Agaricomycotina</taxon>
        <taxon>Agaricomycetes</taxon>
        <taxon>Polyporales</taxon>
        <taxon>Meruliaceae</taxon>
        <taxon>Phlebia</taxon>
    </lineage>
</organism>
<comment type="caution">
    <text evidence="1">The sequence shown here is derived from an EMBL/GenBank/DDBJ whole genome shotgun (WGS) entry which is preliminary data.</text>
</comment>
<protein>
    <submittedName>
        <fullName evidence="1">Uncharacterized protein</fullName>
    </submittedName>
</protein>
<sequence length="972" mass="108079">MSKTSDFDTEKDPEKVSISSDRESLRDEREVYGKYAQEELFDPEKDTLHRGLSARQISMIALGGAIGTGLIIGSGTALVRGGPLGLFLGYTFVGLVMIALGEMSAYLPHKKGFPGYATRFVDPAFGFALGWNYLLKYLIATPNNINAAGVVIQYWNQRVHVAVWMVIFIVFIFVVNLLGVRVFGELEFWFSSIKVITLVGLILMGIVIDLGGNPQHDRIGFRYWDHPYGPMGTYLNGQVHNYHLSIFLGFWATLVNALFAFIGTELIGVTVGEAQAPRKNIPIAIRRTFFRIVVFYIGSVFVIGMIVPSTTNAIFVANKSKAGAAASPFVVATSLVGIKVLNHIINACILLFVLSAANSDLYIATRTLYGLAVERKAPRIFSRVNRMGVPYPSLILAILFCGLVFLNVSSSSAKVFTWFVNLVSTFGAITWMCICYTHIRFMRALKVQGFSRDDLPYKAPFQPFGSWFALIATAIITLFKGFDTFIPFTTDTFVTSYIALPAFVLFWAGYKLWYRTGVIPAEKVDLVTGKREIDEEEERFNQQEALKGPRTRWQKFLALPRKQCLRVVVSVVLTRLKSVRTRGLCAPKFPNRQYVPALFVGHLIERAYFISRNKHVLPISTLFRSMYKALCVAALAAVFAYFYTPTLYQNYFAPEELNTPSILDSAYNASEMAMASISRTVVQKVLSVETPEGAGALVRRSIGSMKLRNLSPFLMLDHFHVSQGAGFPDHPHRGQATVTYMLEGKSQHEDSAGHKGTIEAGGVQWMCAGRGIIHAEMPVHAAGLPDPRGLQLWVDLPKQFKMVEPSYQELEPNEIPTAYPEGPDGPVKIKVISGKSHGIESPVRPLGGCWYFHVIFDKKATIFQPIPEGWTAFAYVLKGSVSVGDKAELPHEAFHTLVLSSDPKETGVKLTAGQDKTEFVLIAGEPLDQPVMQYGPFVMTSKEEIIETLQDYRDGRNGFEKAHTWKSIIGNR</sequence>
<evidence type="ECO:0000313" key="1">
    <source>
        <dbReference type="EMBL" id="KAJ3554884.1"/>
    </source>
</evidence>
<accession>A0ACC1T7R0</accession>